<feature type="transmembrane region" description="Helical" evidence="5">
    <location>
        <begin position="148"/>
        <end position="171"/>
    </location>
</feature>
<dbReference type="InterPro" id="IPR047817">
    <property type="entry name" value="ABC2_TM_bact-type"/>
</dbReference>
<dbReference type="AlphaFoldDB" id="A0A3Q8EQY5"/>
<evidence type="ECO:0000256" key="4">
    <source>
        <dbReference type="ARBA" id="ARBA00023136"/>
    </source>
</evidence>
<accession>A0A3Q8EQY5</accession>
<dbReference type="Pfam" id="PF01061">
    <property type="entry name" value="ABC2_membrane"/>
    <property type="match status" value="1"/>
</dbReference>
<dbReference type="Proteomes" id="UP000266796">
    <property type="component" value="Chromosome"/>
</dbReference>
<evidence type="ECO:0000313" key="8">
    <source>
        <dbReference type="Proteomes" id="UP000266796"/>
    </source>
</evidence>
<feature type="transmembrane region" description="Helical" evidence="5">
    <location>
        <begin position="235"/>
        <end position="258"/>
    </location>
</feature>
<feature type="transmembrane region" description="Helical" evidence="5">
    <location>
        <begin position="178"/>
        <end position="198"/>
    </location>
</feature>
<evidence type="ECO:0000256" key="5">
    <source>
        <dbReference type="RuleBase" id="RU361157"/>
    </source>
</evidence>
<feature type="transmembrane region" description="Helical" evidence="5">
    <location>
        <begin position="95"/>
        <end position="118"/>
    </location>
</feature>
<evidence type="ECO:0000256" key="2">
    <source>
        <dbReference type="ARBA" id="ARBA00022692"/>
    </source>
</evidence>
<dbReference type="EMBL" id="CP025628">
    <property type="protein sequence ID" value="AWD32173.1"/>
    <property type="molecule type" value="Genomic_DNA"/>
</dbReference>
<dbReference type="PRINTS" id="PR00164">
    <property type="entry name" value="ABC2TRNSPORT"/>
</dbReference>
<protein>
    <recommendedName>
        <fullName evidence="5">Transport permease protein</fullName>
    </recommendedName>
</protein>
<feature type="transmembrane region" description="Helical" evidence="5">
    <location>
        <begin position="63"/>
        <end position="83"/>
    </location>
</feature>
<keyword evidence="8" id="KW-1185">Reference proteome</keyword>
<dbReference type="PANTHER" id="PTHR43332">
    <property type="entry name" value="INNER MEMBRANE TRANSPORT PERMEASE YADH-RELATED"/>
    <property type="match status" value="1"/>
</dbReference>
<dbReference type="KEGG" id="kso:CKSOR_00028"/>
<keyword evidence="5" id="KW-0813">Transport</keyword>
<dbReference type="InterPro" id="IPR013525">
    <property type="entry name" value="ABC2_TM"/>
</dbReference>
<dbReference type="RefSeq" id="WP_108673598.1">
    <property type="nucleotide sequence ID" value="NZ_CP025628.1"/>
</dbReference>
<dbReference type="GO" id="GO:0140359">
    <property type="term" value="F:ABC-type transporter activity"/>
    <property type="evidence" value="ECO:0007669"/>
    <property type="project" value="InterPro"/>
</dbReference>
<evidence type="ECO:0000256" key="3">
    <source>
        <dbReference type="ARBA" id="ARBA00022989"/>
    </source>
</evidence>
<sequence>MVKQISYSNYDKYHFGFITLLNKELLRFYKVSFQTIAAPIMNAMLYLLIFSQVLNDKIIYDSVGYLNFIIPGLIIMTIMQNAFSNPSSSILQSKISGNLIFILITPLTNIEILLAYLLAAIVRGIIVGVCVFFTSYLIYNNIYIHNIYWVLSFSILASGIMGILGIIAGIYTEKYDQLAAFQNFLITPLTMLSGVFYIKGTLPKFWQQLSTLNPIFYIIDGFRYGFLLKSDTSPWISLLIATSIFIILFIYAILLLSYGNKLKN</sequence>
<keyword evidence="4 5" id="KW-0472">Membrane</keyword>
<dbReference type="PANTHER" id="PTHR43332:SF1">
    <property type="entry name" value="TRANSPORT PERMEASE PROTEIN"/>
    <property type="match status" value="1"/>
</dbReference>
<proteinExistence type="inferred from homology"/>
<keyword evidence="5" id="KW-1003">Cell membrane</keyword>
<feature type="transmembrane region" description="Helical" evidence="5">
    <location>
        <begin position="125"/>
        <end position="142"/>
    </location>
</feature>
<dbReference type="InterPro" id="IPR000412">
    <property type="entry name" value="ABC_2_transport"/>
</dbReference>
<organism evidence="7 8">
    <name type="scientific">Candidatus Kinetoplastidibacterium kentomonadis</name>
    <dbReference type="NCBI Taxonomy" id="1576550"/>
    <lineage>
        <taxon>Bacteria</taxon>
        <taxon>Pseudomonadati</taxon>
        <taxon>Pseudomonadota</taxon>
        <taxon>Betaproteobacteria</taxon>
        <taxon>Candidatus Kinetoplastidibacterium</taxon>
    </lineage>
</organism>
<evidence type="ECO:0000256" key="1">
    <source>
        <dbReference type="ARBA" id="ARBA00004141"/>
    </source>
</evidence>
<dbReference type="GO" id="GO:0043190">
    <property type="term" value="C:ATP-binding cassette (ABC) transporter complex"/>
    <property type="evidence" value="ECO:0007669"/>
    <property type="project" value="InterPro"/>
</dbReference>
<gene>
    <name evidence="7" type="primary">yadH</name>
    <name evidence="7" type="ORF">CKSOR_00028</name>
</gene>
<evidence type="ECO:0000313" key="7">
    <source>
        <dbReference type="EMBL" id="AWD32173.1"/>
    </source>
</evidence>
<comment type="subcellular location">
    <subcellularLocation>
        <location evidence="5">Cell inner membrane</location>
        <topology evidence="5">Multi-pass membrane protein</topology>
    </subcellularLocation>
    <subcellularLocation>
        <location evidence="1">Membrane</location>
        <topology evidence="1">Multi-pass membrane protein</topology>
    </subcellularLocation>
</comment>
<keyword evidence="2 5" id="KW-0812">Transmembrane</keyword>
<dbReference type="PIRSF" id="PIRSF006648">
    <property type="entry name" value="DrrB"/>
    <property type="match status" value="1"/>
</dbReference>
<evidence type="ECO:0000259" key="6">
    <source>
        <dbReference type="PROSITE" id="PS51012"/>
    </source>
</evidence>
<dbReference type="OrthoDB" id="9804001at2"/>
<name>A0A3Q8EQY5_9PROT</name>
<feature type="domain" description="ABC transmembrane type-2" evidence="6">
    <location>
        <begin position="30"/>
        <end position="259"/>
    </location>
</feature>
<reference evidence="7 8" key="1">
    <citation type="journal article" date="2018" name="Parasitology">
        <title>The reduced genome of Candidatus Kinetoplastibacterium sorsogonicusi, the endosymbiont of Kentomonas sorsogonicus (Trypanosomatidae): loss of the haem-synthesis pathway.</title>
        <authorList>
            <person name="Silva F.M."/>
            <person name="Kostygov A.Y."/>
            <person name="Spodareva V.V."/>
            <person name="Butenko A."/>
            <person name="Tossou R."/>
            <person name="Lukes J."/>
            <person name="Yurchenko V."/>
            <person name="Alves J.M.P."/>
        </authorList>
    </citation>
    <scope>NUCLEOTIDE SEQUENCE [LARGE SCALE GENOMIC DNA]</scope>
    <source>
        <strain evidence="7 8">MF-08</strain>
    </source>
</reference>
<dbReference type="PROSITE" id="PS51012">
    <property type="entry name" value="ABC_TM2"/>
    <property type="match status" value="1"/>
</dbReference>
<comment type="similarity">
    <text evidence="5">Belongs to the ABC-2 integral membrane protein family.</text>
</comment>
<dbReference type="InterPro" id="IPR052522">
    <property type="entry name" value="ABC-2_transport_permease"/>
</dbReference>
<keyword evidence="3 5" id="KW-1133">Transmembrane helix</keyword>
<feature type="transmembrane region" description="Helical" evidence="5">
    <location>
        <begin position="31"/>
        <end position="51"/>
    </location>
</feature>